<proteinExistence type="predicted"/>
<dbReference type="SUPFAM" id="SSF55920">
    <property type="entry name" value="Creatinase/aminopeptidase"/>
    <property type="match status" value="1"/>
</dbReference>
<evidence type="ECO:0000259" key="2">
    <source>
        <dbReference type="Pfam" id="PF01321"/>
    </source>
</evidence>
<dbReference type="InterPro" id="IPR000994">
    <property type="entry name" value="Pept_M24"/>
</dbReference>
<dbReference type="InterPro" id="IPR000587">
    <property type="entry name" value="Creatinase_N"/>
</dbReference>
<dbReference type="PANTHER" id="PTHR46112">
    <property type="entry name" value="AMINOPEPTIDASE"/>
    <property type="match status" value="1"/>
</dbReference>
<accession>A0A1M4UD40</accession>
<dbReference type="InterPro" id="IPR029149">
    <property type="entry name" value="Creatin/AminoP/Spt16_N"/>
</dbReference>
<sequence>MTLHRIRNLREQFSTAGIDGLLVSSMSNIRYLTGFASDERDVATVLIGATEAFLLTDYRFGEQAREQCGEVQIIVRDRARQTLGQLVRELAAQCDIRQLGYERDHFLHGRWLNLAADLDTIAVKPLRGLVEKLRRRKEPAELESMRRAAAIGDRALEQLLGLLQPGITEREAAVELECLLKRAGSEGLAFPTIFTSGARTSRPHGMPSDRVLSRGDLITIDFGAIVDGYRSDMTRTFVLGKADSKQREIYELVRRAQALGVESLRTGIPYSQPNATVNRFLAACPYAEYAGDSLGHGLGLDTHEQPYLSTGFEELLEEDHVVTVEPGIYIPGWGGVRIEDDVRLTGSGPELLNNFSRELIEL</sequence>
<dbReference type="EMBL" id="FQVA01000001">
    <property type="protein sequence ID" value="SHE54702.1"/>
    <property type="molecule type" value="Genomic_DNA"/>
</dbReference>
<dbReference type="Pfam" id="PF00557">
    <property type="entry name" value="Peptidase_M24"/>
    <property type="match status" value="1"/>
</dbReference>
<dbReference type="SUPFAM" id="SSF53092">
    <property type="entry name" value="Creatinase/prolidase N-terminal domain"/>
    <property type="match status" value="1"/>
</dbReference>
<keyword evidence="3" id="KW-0031">Aminopeptidase</keyword>
<evidence type="ECO:0000313" key="4">
    <source>
        <dbReference type="Proteomes" id="UP000184170"/>
    </source>
</evidence>
<dbReference type="RefSeq" id="WP_073270443.1">
    <property type="nucleotide sequence ID" value="NZ_FQVA01000001.1"/>
</dbReference>
<evidence type="ECO:0000259" key="1">
    <source>
        <dbReference type="Pfam" id="PF00557"/>
    </source>
</evidence>
<dbReference type="Gene3D" id="3.90.230.10">
    <property type="entry name" value="Creatinase/methionine aminopeptidase superfamily"/>
    <property type="match status" value="1"/>
</dbReference>
<dbReference type="PRINTS" id="PR00599">
    <property type="entry name" value="MAPEPTIDASE"/>
</dbReference>
<dbReference type="GO" id="GO:0008235">
    <property type="term" value="F:metalloexopeptidase activity"/>
    <property type="evidence" value="ECO:0007669"/>
    <property type="project" value="UniProtKB-ARBA"/>
</dbReference>
<keyword evidence="3" id="KW-0378">Hydrolase</keyword>
<dbReference type="GO" id="GO:0004177">
    <property type="term" value="F:aminopeptidase activity"/>
    <property type="evidence" value="ECO:0007669"/>
    <property type="project" value="UniProtKB-KW"/>
</dbReference>
<feature type="domain" description="Creatinase N-terminal" evidence="2">
    <location>
        <begin position="5"/>
        <end position="134"/>
    </location>
</feature>
<name>A0A1M4UD40_9GAMM</name>
<gene>
    <name evidence="3" type="ORF">SAMN04487965_0127</name>
</gene>
<evidence type="ECO:0000313" key="3">
    <source>
        <dbReference type="EMBL" id="SHE54702.1"/>
    </source>
</evidence>
<dbReference type="PANTHER" id="PTHR46112:SF8">
    <property type="entry name" value="CYTOPLASMIC PEPTIDASE PEPQ-RELATED"/>
    <property type="match status" value="1"/>
</dbReference>
<dbReference type="STRING" id="494016.SAMN04487965_0127"/>
<reference evidence="4" key="1">
    <citation type="submission" date="2016-11" db="EMBL/GenBank/DDBJ databases">
        <authorList>
            <person name="Varghese N."/>
            <person name="Submissions S."/>
        </authorList>
    </citation>
    <scope>NUCLEOTIDE SEQUENCE [LARGE SCALE GENOMIC DNA]</scope>
    <source>
        <strain evidence="4">CGMCC 1.7063</strain>
    </source>
</reference>
<dbReference type="Pfam" id="PF01321">
    <property type="entry name" value="Creatinase_N"/>
    <property type="match status" value="1"/>
</dbReference>
<keyword evidence="4" id="KW-1185">Reference proteome</keyword>
<keyword evidence="3" id="KW-0645">Protease</keyword>
<protein>
    <submittedName>
        <fullName evidence="3">Xaa-Pro aminopeptidase</fullName>
    </submittedName>
</protein>
<organism evidence="3 4">
    <name type="scientific">Microbulbifer donghaiensis</name>
    <dbReference type="NCBI Taxonomy" id="494016"/>
    <lineage>
        <taxon>Bacteria</taxon>
        <taxon>Pseudomonadati</taxon>
        <taxon>Pseudomonadota</taxon>
        <taxon>Gammaproteobacteria</taxon>
        <taxon>Cellvibrionales</taxon>
        <taxon>Microbulbiferaceae</taxon>
        <taxon>Microbulbifer</taxon>
    </lineage>
</organism>
<dbReference type="AlphaFoldDB" id="A0A1M4UD40"/>
<dbReference type="OrthoDB" id="9806388at2"/>
<dbReference type="CDD" id="cd01092">
    <property type="entry name" value="APP-like"/>
    <property type="match status" value="1"/>
</dbReference>
<dbReference type="Gene3D" id="3.40.350.10">
    <property type="entry name" value="Creatinase/prolidase N-terminal domain"/>
    <property type="match status" value="1"/>
</dbReference>
<dbReference type="InterPro" id="IPR050659">
    <property type="entry name" value="Peptidase_M24B"/>
</dbReference>
<dbReference type="InterPro" id="IPR001714">
    <property type="entry name" value="Pept_M24_MAP"/>
</dbReference>
<dbReference type="Proteomes" id="UP000184170">
    <property type="component" value="Unassembled WGS sequence"/>
</dbReference>
<feature type="domain" description="Peptidase M24" evidence="1">
    <location>
        <begin position="143"/>
        <end position="345"/>
    </location>
</feature>
<dbReference type="InterPro" id="IPR036005">
    <property type="entry name" value="Creatinase/aminopeptidase-like"/>
</dbReference>